<dbReference type="PANTHER" id="PTHR14187">
    <property type="entry name" value="ALPHA KINASE/ELONGATION FACTOR 2 KINASE"/>
    <property type="match status" value="1"/>
</dbReference>
<dbReference type="Gene3D" id="3.30.420.40">
    <property type="match status" value="2"/>
</dbReference>
<dbReference type="EMBL" id="MH220524">
    <property type="protein sequence ID" value="AXR98606.1"/>
    <property type="molecule type" value="mRNA"/>
</dbReference>
<gene>
    <name evidence="1" type="primary">Hsp7012A</name>
</gene>
<evidence type="ECO:0000313" key="1">
    <source>
        <dbReference type="EMBL" id="AXR98606.1"/>
    </source>
</evidence>
<dbReference type="PANTHER" id="PTHR14187:SF46">
    <property type="entry name" value="HEAT SHOCK 70 KDA PROTEIN 12A"/>
    <property type="match status" value="1"/>
</dbReference>
<dbReference type="Gene3D" id="3.90.640.10">
    <property type="entry name" value="Actin, Chain A, domain 4"/>
    <property type="match status" value="1"/>
</dbReference>
<proteinExistence type="evidence at transcript level"/>
<name>A0A346QRL6_HALFU</name>
<protein>
    <submittedName>
        <fullName evidence="1">Heat shock 70 kDa protein 12A-like isoform</fullName>
    </submittedName>
</protein>
<sequence length="591" mass="66611">MMRNWEGGDPGVINQKTPTTILLTPEGHLDSFGFTARDRYHNLTPDEARKWMYFERFKMVLHHNADLTKDTMLRASNGEMFPALRVFALALRFFKEHALQQLSDQSGITVINDDVRWVITVPAIWKAPAKQFMRQAAYEADLVSPDCPDQLLIALEPEAASIYCRKLRMYQLIPEYPERLPLQSPRYSLPVPINDGLACTDVRDDVARPPFDLPPDHPLESKIKGTRYMVVDCGGGTVDITVHELGNDNKLTELYKATGGPYGATAVDDEFVNLLCDIFGHDFIAHYRAKYPVGWVNLMINFESRKRSASPYKNNSLNVSLPFTFIDYFKKQKGGHIDSVVKRYGNKEICWSSEGMLRLSPHAMRCLFVPVMEKIKHAIGDVLNNPDARHLKFLFLVGGFAESATLQYEVRKEFSAILKVLIPTGVSLAILKGAVLFGLDPTVVNIRRSRLTYGVGVLNRFNQSRHPSSKLVHRDGVDWCTDVFDVFVHEDEPITLGDTVIRSYTPAKANQMVSVIHIYSSDSKDSAFITDPGVRKCGSLCLDLSDEDADHLPTRREIQARMMFGDTEIKVSAMDVATGRCVRASIDFLNK</sequence>
<dbReference type="SUPFAM" id="SSF53067">
    <property type="entry name" value="Actin-like ATPase domain"/>
    <property type="match status" value="2"/>
</dbReference>
<keyword evidence="1" id="KW-0346">Stress response</keyword>
<accession>A0A346QRL6</accession>
<dbReference type="AlphaFoldDB" id="A0A346QRL6"/>
<reference evidence="1" key="1">
    <citation type="submission" date="2018-04" db="EMBL/GenBank/DDBJ databases">
        <title>De novo transcriptome assembly and gene expression profile of thermally challenged green abalone (Haliotis fulgens:Gastropoda) under acute hypoxia and hypercapnia.</title>
        <authorList>
            <person name="Tripp-Valdez M.A."/>
            <person name="Harms L."/>
            <person name="Sicard T."/>
            <person name="Portner H.O."/>
            <person name="Lucassen M."/>
        </authorList>
    </citation>
    <scope>NUCLEOTIDE SEQUENCE</scope>
</reference>
<organism evidence="1">
    <name type="scientific">Haliotis fulgens</name>
    <name type="common">Green abalone</name>
    <dbReference type="NCBI Taxonomy" id="6456"/>
    <lineage>
        <taxon>Eukaryota</taxon>
        <taxon>Metazoa</taxon>
        <taxon>Spiralia</taxon>
        <taxon>Lophotrochozoa</taxon>
        <taxon>Mollusca</taxon>
        <taxon>Gastropoda</taxon>
        <taxon>Vetigastropoda</taxon>
        <taxon>Lepetellida</taxon>
        <taxon>Haliotoidea</taxon>
        <taxon>Haliotidae</taxon>
        <taxon>Haliotis</taxon>
    </lineage>
</organism>
<dbReference type="InterPro" id="IPR043129">
    <property type="entry name" value="ATPase_NBD"/>
</dbReference>